<evidence type="ECO:0000313" key="9">
    <source>
        <dbReference type="Proteomes" id="UP000642748"/>
    </source>
</evidence>
<dbReference type="Gene3D" id="3.30.230.120">
    <property type="match status" value="1"/>
</dbReference>
<dbReference type="Pfam" id="PF08544">
    <property type="entry name" value="GHMP_kinases_C"/>
    <property type="match status" value="1"/>
</dbReference>
<evidence type="ECO:0000256" key="4">
    <source>
        <dbReference type="ARBA" id="ARBA00022840"/>
    </source>
</evidence>
<dbReference type="InterPro" id="IPR013750">
    <property type="entry name" value="GHMP_kinase_C_dom"/>
</dbReference>
<evidence type="ECO:0000256" key="3">
    <source>
        <dbReference type="ARBA" id="ARBA00022777"/>
    </source>
</evidence>
<dbReference type="SUPFAM" id="SSF54211">
    <property type="entry name" value="Ribosomal protein S5 domain 2-like"/>
    <property type="match status" value="1"/>
</dbReference>
<dbReference type="PANTHER" id="PTHR32463">
    <property type="entry name" value="L-FUCOSE KINASE"/>
    <property type="match status" value="1"/>
</dbReference>
<dbReference type="GO" id="GO:0050201">
    <property type="term" value="F:fucokinase activity"/>
    <property type="evidence" value="ECO:0007669"/>
    <property type="project" value="TreeGrafter"/>
</dbReference>
<gene>
    <name evidence="8" type="ORF">Raf01_23010</name>
</gene>
<evidence type="ECO:0000259" key="6">
    <source>
        <dbReference type="Pfam" id="PF00288"/>
    </source>
</evidence>
<keyword evidence="4" id="KW-0067">ATP-binding</keyword>
<dbReference type="InterPro" id="IPR001174">
    <property type="entry name" value="HddA/FKP"/>
</dbReference>
<organism evidence="8 9">
    <name type="scientific">Rugosimonospora africana</name>
    <dbReference type="NCBI Taxonomy" id="556532"/>
    <lineage>
        <taxon>Bacteria</taxon>
        <taxon>Bacillati</taxon>
        <taxon>Actinomycetota</taxon>
        <taxon>Actinomycetes</taxon>
        <taxon>Micromonosporales</taxon>
        <taxon>Micromonosporaceae</taxon>
        <taxon>Rugosimonospora</taxon>
    </lineage>
</organism>
<keyword evidence="9" id="KW-1185">Reference proteome</keyword>
<comment type="similarity">
    <text evidence="5">Belongs to the GHMP kinase family.</text>
</comment>
<dbReference type="InterPro" id="IPR020568">
    <property type="entry name" value="Ribosomal_Su5_D2-typ_SF"/>
</dbReference>
<dbReference type="InterPro" id="IPR014606">
    <property type="entry name" value="Heptose_7-P_kinase"/>
</dbReference>
<dbReference type="Proteomes" id="UP000642748">
    <property type="component" value="Unassembled WGS sequence"/>
</dbReference>
<accession>A0A8J3QNE9</accession>
<sequence>MIITRTPLRITLGGGGTDLPSYYERFGGIVVSAAISKYIFISMNRTFTPDYFLKYSALERVGDVSDIEHPIVREVLRAHGVEPSVEIVSMADIPSGTGLGSSGAFTVGLLRAIYASRRDHVSAGDVAEEACRTEIEQLGRPVGKQDQYVAAFGGLKVYSFEPDGSVNVAPLAVSADTFHDLEEHLLMFFTGYSRAADQVLEEQRSKSTAGDAAMIDNLHFVKELGLRSKEALEHGDVEGFAALMHEHWEHKKKRSAAMSNGNIDRWYEVGRANGALGGKLVGAGAGGFLLFYTRNPAALRTALKAEGLTEVRFTFDSDGSVVVVRD</sequence>
<proteinExistence type="inferred from homology"/>
<dbReference type="PANTHER" id="PTHR32463:SF0">
    <property type="entry name" value="L-FUCOSE KINASE"/>
    <property type="match status" value="1"/>
</dbReference>
<dbReference type="Pfam" id="PF00288">
    <property type="entry name" value="GHMP_kinases_N"/>
    <property type="match status" value="1"/>
</dbReference>
<dbReference type="RefSeq" id="WP_203917791.1">
    <property type="nucleotide sequence ID" value="NZ_BONZ01000021.1"/>
</dbReference>
<dbReference type="PRINTS" id="PR00960">
    <property type="entry name" value="LMBPPROTEIN"/>
</dbReference>
<dbReference type="GO" id="GO:0042352">
    <property type="term" value="P:GDP-L-fucose salvage"/>
    <property type="evidence" value="ECO:0007669"/>
    <property type="project" value="TreeGrafter"/>
</dbReference>
<dbReference type="GO" id="GO:0005524">
    <property type="term" value="F:ATP binding"/>
    <property type="evidence" value="ECO:0007669"/>
    <property type="project" value="UniProtKB-KW"/>
</dbReference>
<keyword evidence="1" id="KW-0808">Transferase</keyword>
<comment type="caution">
    <text evidence="8">The sequence shown here is derived from an EMBL/GenBank/DDBJ whole genome shotgun (WGS) entry which is preliminary data.</text>
</comment>
<dbReference type="InterPro" id="IPR006203">
    <property type="entry name" value="GHMP_knse_ATP-bd_CS"/>
</dbReference>
<evidence type="ECO:0000256" key="2">
    <source>
        <dbReference type="ARBA" id="ARBA00022741"/>
    </source>
</evidence>
<dbReference type="SUPFAM" id="SSF55060">
    <property type="entry name" value="GHMP Kinase, C-terminal domain"/>
    <property type="match status" value="1"/>
</dbReference>
<evidence type="ECO:0000256" key="5">
    <source>
        <dbReference type="ARBA" id="ARBA00038121"/>
    </source>
</evidence>
<dbReference type="PROSITE" id="PS00627">
    <property type="entry name" value="GHMP_KINASES_ATP"/>
    <property type="match status" value="1"/>
</dbReference>
<dbReference type="InterPro" id="IPR006204">
    <property type="entry name" value="GHMP_kinase_N_dom"/>
</dbReference>
<dbReference type="InterPro" id="IPR052203">
    <property type="entry name" value="GHMP_Kinase-Related"/>
</dbReference>
<keyword evidence="3 8" id="KW-0418">Kinase</keyword>
<dbReference type="InterPro" id="IPR036554">
    <property type="entry name" value="GHMP_kinase_C_sf"/>
</dbReference>
<dbReference type="AlphaFoldDB" id="A0A8J3QNE9"/>
<evidence type="ECO:0000313" key="8">
    <source>
        <dbReference type="EMBL" id="GIH14129.1"/>
    </source>
</evidence>
<evidence type="ECO:0000259" key="7">
    <source>
        <dbReference type="Pfam" id="PF08544"/>
    </source>
</evidence>
<feature type="domain" description="GHMP kinase N-terminal" evidence="6">
    <location>
        <begin position="72"/>
        <end position="154"/>
    </location>
</feature>
<dbReference type="EMBL" id="BONZ01000021">
    <property type="protein sequence ID" value="GIH14129.1"/>
    <property type="molecule type" value="Genomic_DNA"/>
</dbReference>
<name>A0A8J3QNE9_9ACTN</name>
<reference evidence="8" key="1">
    <citation type="submission" date="2021-01" db="EMBL/GenBank/DDBJ databases">
        <title>Whole genome shotgun sequence of Rugosimonospora africana NBRC 104875.</title>
        <authorList>
            <person name="Komaki H."/>
            <person name="Tamura T."/>
        </authorList>
    </citation>
    <scope>NUCLEOTIDE SEQUENCE</scope>
    <source>
        <strain evidence="8">NBRC 104875</strain>
    </source>
</reference>
<keyword evidence="2" id="KW-0547">Nucleotide-binding</keyword>
<dbReference type="PIRSF" id="PIRSF036406">
    <property type="entry name" value="Hept_kin"/>
    <property type="match status" value="1"/>
</dbReference>
<feature type="domain" description="GHMP kinase C-terminal" evidence="7">
    <location>
        <begin position="229"/>
        <end position="306"/>
    </location>
</feature>
<evidence type="ECO:0000256" key="1">
    <source>
        <dbReference type="ARBA" id="ARBA00022679"/>
    </source>
</evidence>
<protein>
    <submittedName>
        <fullName evidence="8">GHMP kinase</fullName>
    </submittedName>
</protein>